<evidence type="ECO:0000313" key="3">
    <source>
        <dbReference type="EMBL" id="TFW14451.1"/>
    </source>
</evidence>
<evidence type="ECO:0000256" key="1">
    <source>
        <dbReference type="SAM" id="MobiDB-lite"/>
    </source>
</evidence>
<name>A0A4Y9S1T7_9CAUL</name>
<feature type="domain" description="3'-5' exoribonuclease Rv2179c-like" evidence="2">
    <location>
        <begin position="56"/>
        <end position="224"/>
    </location>
</feature>
<keyword evidence="4" id="KW-1185">Reference proteome</keyword>
<feature type="compositionally biased region" description="Low complexity" evidence="1">
    <location>
        <begin position="15"/>
        <end position="28"/>
    </location>
</feature>
<sequence>MRATPASPCTHRSTTRPLPASRPRPSSRPARRKTDAAPPRLRTASPSPPDRTPTMNDVMIDMETKGTRVGCVVLSLGAVFWDPITGRLGEQFEAVINIGSCRALGLHEDPETAAWWDRQSPEARQILTDVETAPMGLGEVLDTFTDWLRDHGNLHSVKVWGNGADFDPAILIHLYAITRKMQPWSYNNSRCFRTLKNIAQAEEPLRIGTHHNALDDARHQAVWAGRLFAALRAAA</sequence>
<dbReference type="Pfam" id="PF16473">
    <property type="entry name" value="Rv2179c-like"/>
    <property type="match status" value="1"/>
</dbReference>
<organism evidence="3 4">
    <name type="scientific">Brevundimonas intermedia</name>
    <dbReference type="NCBI Taxonomy" id="74315"/>
    <lineage>
        <taxon>Bacteria</taxon>
        <taxon>Pseudomonadati</taxon>
        <taxon>Pseudomonadota</taxon>
        <taxon>Alphaproteobacteria</taxon>
        <taxon>Caulobacterales</taxon>
        <taxon>Caulobacteraceae</taxon>
        <taxon>Brevundimonas</taxon>
    </lineage>
</organism>
<dbReference type="SUPFAM" id="SSF53098">
    <property type="entry name" value="Ribonuclease H-like"/>
    <property type="match status" value="1"/>
</dbReference>
<dbReference type="EMBL" id="SPVH01000002">
    <property type="protein sequence ID" value="TFW14451.1"/>
    <property type="molecule type" value="Genomic_DNA"/>
</dbReference>
<dbReference type="GO" id="GO:0003676">
    <property type="term" value="F:nucleic acid binding"/>
    <property type="evidence" value="ECO:0007669"/>
    <property type="project" value="InterPro"/>
</dbReference>
<reference evidence="3 4" key="1">
    <citation type="submission" date="2019-03" db="EMBL/GenBank/DDBJ databases">
        <title>Draft genome of Brevundimonas sp. a heavy metal resistant soil bacteria.</title>
        <authorList>
            <person name="Soto J."/>
        </authorList>
    </citation>
    <scope>NUCLEOTIDE SEQUENCE [LARGE SCALE GENOMIC DNA]</scope>
    <source>
        <strain evidence="3 4">B-10</strain>
    </source>
</reference>
<protein>
    <recommendedName>
        <fullName evidence="2">3'-5' exoribonuclease Rv2179c-like domain-containing protein</fullName>
    </recommendedName>
</protein>
<evidence type="ECO:0000259" key="2">
    <source>
        <dbReference type="Pfam" id="PF16473"/>
    </source>
</evidence>
<proteinExistence type="predicted"/>
<dbReference type="AlphaFoldDB" id="A0A4Y9S1T7"/>
<dbReference type="InterPro" id="IPR033390">
    <property type="entry name" value="Rv2179c-like"/>
</dbReference>
<dbReference type="InterPro" id="IPR012337">
    <property type="entry name" value="RNaseH-like_sf"/>
</dbReference>
<evidence type="ECO:0000313" key="4">
    <source>
        <dbReference type="Proteomes" id="UP000298216"/>
    </source>
</evidence>
<dbReference type="OrthoDB" id="256590at2"/>
<comment type="caution">
    <text evidence="3">The sequence shown here is derived from an EMBL/GenBank/DDBJ whole genome shotgun (WGS) entry which is preliminary data.</text>
</comment>
<dbReference type="Proteomes" id="UP000298216">
    <property type="component" value="Unassembled WGS sequence"/>
</dbReference>
<gene>
    <name evidence="3" type="ORF">EGY25_04465</name>
</gene>
<accession>A0A4Y9S1T7</accession>
<feature type="region of interest" description="Disordered" evidence="1">
    <location>
        <begin position="1"/>
        <end position="56"/>
    </location>
</feature>
<dbReference type="InterPro" id="IPR036397">
    <property type="entry name" value="RNaseH_sf"/>
</dbReference>
<dbReference type="Gene3D" id="3.30.420.10">
    <property type="entry name" value="Ribonuclease H-like superfamily/Ribonuclease H"/>
    <property type="match status" value="1"/>
</dbReference>